<accession>A0A437J3W4</accession>
<evidence type="ECO:0000313" key="2">
    <source>
        <dbReference type="Proteomes" id="UP000282977"/>
    </source>
</evidence>
<dbReference type="OrthoDB" id="8265691at2"/>
<gene>
    <name evidence="1" type="ORF">ENE74_16235</name>
</gene>
<evidence type="ECO:0000313" key="1">
    <source>
        <dbReference type="EMBL" id="RVT39238.1"/>
    </source>
</evidence>
<organism evidence="1 2">
    <name type="scientific">Sphingobium algorifonticola</name>
    <dbReference type="NCBI Taxonomy" id="2008318"/>
    <lineage>
        <taxon>Bacteria</taxon>
        <taxon>Pseudomonadati</taxon>
        <taxon>Pseudomonadota</taxon>
        <taxon>Alphaproteobacteria</taxon>
        <taxon>Sphingomonadales</taxon>
        <taxon>Sphingomonadaceae</taxon>
        <taxon>Sphingobium</taxon>
    </lineage>
</organism>
<name>A0A437J3W4_9SPHN</name>
<dbReference type="Gene3D" id="3.30.565.10">
    <property type="entry name" value="Histidine kinase-like ATPase, C-terminal domain"/>
    <property type="match status" value="1"/>
</dbReference>
<comment type="caution">
    <text evidence="1">The sequence shown here is derived from an EMBL/GenBank/DDBJ whole genome shotgun (WGS) entry which is preliminary data.</text>
</comment>
<proteinExistence type="predicted"/>
<keyword evidence="2" id="KW-1185">Reference proteome</keyword>
<dbReference type="RefSeq" id="WP_127691923.1">
    <property type="nucleotide sequence ID" value="NZ_RZUL01000009.1"/>
</dbReference>
<sequence>MMHTLQAQFSDVDDLLREAMRGHLHGHGSFMIENSGRIGPLVELLAAAQQFPAEYASVSFAGTFAPKVRDAWATGKPFGGGFSDQAGAFPLPLENPVETRDPVWAQWLLHAENAGKNRGFPSGLVASLVGALGELQDNVYEHSGAAQTGLVAYAVTDRTFEFVVADRGMGVLETLRQNPDYAHLPDAGAALTEAIRPGVSRFPASSGRGQGFIQLCRSMVTDRVELRFRSGDHALTLCPTNDPLNGHQRLSHTSTLAGLTISAIWRAETP</sequence>
<reference evidence="1 2" key="1">
    <citation type="submission" date="2019-01" db="EMBL/GenBank/DDBJ databases">
        <authorList>
            <person name="Chen W.-M."/>
        </authorList>
    </citation>
    <scope>NUCLEOTIDE SEQUENCE [LARGE SCALE GENOMIC DNA]</scope>
    <source>
        <strain evidence="1 2">TLA-22</strain>
    </source>
</reference>
<protein>
    <submittedName>
        <fullName evidence="1">Uncharacterized protein</fullName>
    </submittedName>
</protein>
<dbReference type="InterPro" id="IPR036890">
    <property type="entry name" value="HATPase_C_sf"/>
</dbReference>
<dbReference type="Proteomes" id="UP000282977">
    <property type="component" value="Unassembled WGS sequence"/>
</dbReference>
<dbReference type="AlphaFoldDB" id="A0A437J3W4"/>
<dbReference type="EMBL" id="RZUL01000009">
    <property type="protein sequence ID" value="RVT39238.1"/>
    <property type="molecule type" value="Genomic_DNA"/>
</dbReference>